<dbReference type="EMBL" id="CP035913">
    <property type="protein sequence ID" value="QBE66728.1"/>
    <property type="molecule type" value="Genomic_DNA"/>
</dbReference>
<dbReference type="RefSeq" id="WP_130189835.1">
    <property type="nucleotide sequence ID" value="NZ_CP035913.1"/>
</dbReference>
<proteinExistence type="predicted"/>
<dbReference type="KEGG" id="plue:EWM63_30280"/>
<protein>
    <submittedName>
        <fullName evidence="2">Uncharacterized protein</fullName>
    </submittedName>
</protein>
<feature type="transmembrane region" description="Helical" evidence="1">
    <location>
        <begin position="6"/>
        <end position="31"/>
    </location>
</feature>
<sequence>MILELAFHLLFETVLFGVGRYVIIIATFGRVRPVTLKEIWAIRAQKDRAMEIYYEFMAVTLVGMITLGAILALLISLHG</sequence>
<accession>A0A4P6L6Z7</accession>
<gene>
    <name evidence="2" type="ORF">EWM63_30280</name>
</gene>
<feature type="transmembrane region" description="Helical" evidence="1">
    <location>
        <begin position="52"/>
        <end position="77"/>
    </location>
</feature>
<reference evidence="2 3" key="1">
    <citation type="submission" date="2019-02" db="EMBL/GenBank/DDBJ databases">
        <title>Draft Genome Sequences of Six Type Strains of the Genus Massilia.</title>
        <authorList>
            <person name="Miess H."/>
            <person name="Frediansyhah A."/>
            <person name="Gross H."/>
        </authorList>
    </citation>
    <scope>NUCLEOTIDE SEQUENCE [LARGE SCALE GENOMIC DNA]</scope>
    <source>
        <strain evidence="2 3">DSM 17473</strain>
    </source>
</reference>
<organism evidence="2 3">
    <name type="scientific">Pseudoduganella lutea</name>
    <dbReference type="NCBI Taxonomy" id="321985"/>
    <lineage>
        <taxon>Bacteria</taxon>
        <taxon>Pseudomonadati</taxon>
        <taxon>Pseudomonadota</taxon>
        <taxon>Betaproteobacteria</taxon>
        <taxon>Burkholderiales</taxon>
        <taxon>Oxalobacteraceae</taxon>
        <taxon>Telluria group</taxon>
        <taxon>Pseudoduganella</taxon>
    </lineage>
</organism>
<dbReference type="Proteomes" id="UP000290637">
    <property type="component" value="Chromosome"/>
</dbReference>
<name>A0A4P6L6Z7_9BURK</name>
<dbReference type="AlphaFoldDB" id="A0A4P6L6Z7"/>
<keyword evidence="1" id="KW-0472">Membrane</keyword>
<evidence type="ECO:0000313" key="2">
    <source>
        <dbReference type="EMBL" id="QBE66728.1"/>
    </source>
</evidence>
<keyword evidence="1" id="KW-0812">Transmembrane</keyword>
<evidence type="ECO:0000313" key="3">
    <source>
        <dbReference type="Proteomes" id="UP000290637"/>
    </source>
</evidence>
<keyword evidence="3" id="KW-1185">Reference proteome</keyword>
<keyword evidence="1" id="KW-1133">Transmembrane helix</keyword>
<evidence type="ECO:0000256" key="1">
    <source>
        <dbReference type="SAM" id="Phobius"/>
    </source>
</evidence>